<feature type="domain" description="Adenosine deaminase" evidence="6">
    <location>
        <begin position="5"/>
        <end position="292"/>
    </location>
</feature>
<dbReference type="Gene3D" id="3.20.20.140">
    <property type="entry name" value="Metal-dependent hydrolases"/>
    <property type="match status" value="1"/>
</dbReference>
<comment type="cofactor">
    <cofactor evidence="1">
        <name>Zn(2+)</name>
        <dbReference type="ChEBI" id="CHEBI:29105"/>
    </cofactor>
</comment>
<sequence length="293" mass="31361">MPTDPAALAQFYTFTDFAHFVEVYYTVDRLVREPEDVTALVVGAARDAAVSNVRWMELTVTATTHLRAGIDGSALRDALELGAEIASRDHGVQLGWIIDIPGEFGLDAADATVAFLQDHAPMGTVAIGLAGIERDVPRAQFAWHVDQARDLGYRAVIHAGESSGPESVWSALDDLHADRIGHGIRAVDDQALLTRLARTGVPLEVCVTSNLRTNVVGELATHPVGILLAEGIRVVVATDDPGMFDTDLNTEYEHVAAVTGYGETELAELARAGVRASFAPDSVKERILADIDG</sequence>
<evidence type="ECO:0000256" key="3">
    <source>
        <dbReference type="ARBA" id="ARBA00022723"/>
    </source>
</evidence>
<accession>A0A7W9LNX5</accession>
<dbReference type="InterPro" id="IPR032466">
    <property type="entry name" value="Metal_Hydrolase"/>
</dbReference>
<keyword evidence="3" id="KW-0479">Metal-binding</keyword>
<dbReference type="Proteomes" id="UP000542813">
    <property type="component" value="Unassembled WGS sequence"/>
</dbReference>
<name>A0A7W9LNX5_9ACTN</name>
<keyword evidence="8" id="KW-1185">Reference proteome</keyword>
<evidence type="ECO:0000313" key="8">
    <source>
        <dbReference type="Proteomes" id="UP000542813"/>
    </source>
</evidence>
<reference evidence="7 8" key="1">
    <citation type="submission" date="2020-08" db="EMBL/GenBank/DDBJ databases">
        <title>Sequencing the genomes of 1000 actinobacteria strains.</title>
        <authorList>
            <person name="Klenk H.-P."/>
        </authorList>
    </citation>
    <scope>NUCLEOTIDE SEQUENCE [LARGE SCALE GENOMIC DNA]</scope>
    <source>
        <strain evidence="7 8">DSM 102122</strain>
    </source>
</reference>
<evidence type="ECO:0000256" key="4">
    <source>
        <dbReference type="ARBA" id="ARBA00022801"/>
    </source>
</evidence>
<evidence type="ECO:0000256" key="2">
    <source>
        <dbReference type="ARBA" id="ARBA00006676"/>
    </source>
</evidence>
<keyword evidence="4 7" id="KW-0378">Hydrolase</keyword>
<dbReference type="EC" id="3.5.4.40" evidence="7"/>
<dbReference type="EMBL" id="JACHMM010000001">
    <property type="protein sequence ID" value="MBB5790765.1"/>
    <property type="molecule type" value="Genomic_DNA"/>
</dbReference>
<comment type="caution">
    <text evidence="7">The sequence shown here is derived from an EMBL/GenBank/DDBJ whole genome shotgun (WGS) entry which is preliminary data.</text>
</comment>
<dbReference type="GO" id="GO:0016814">
    <property type="term" value="F:hydrolase activity, acting on carbon-nitrogen (but not peptide) bonds, in cyclic amidines"/>
    <property type="evidence" value="ECO:0007669"/>
    <property type="project" value="UniProtKB-ARBA"/>
</dbReference>
<dbReference type="PANTHER" id="PTHR43114">
    <property type="entry name" value="ADENINE DEAMINASE"/>
    <property type="match status" value="1"/>
</dbReference>
<gene>
    <name evidence="7" type="ORF">HD601_005340</name>
</gene>
<dbReference type="Pfam" id="PF00962">
    <property type="entry name" value="A_deaminase"/>
    <property type="match status" value="1"/>
</dbReference>
<protein>
    <submittedName>
        <fullName evidence="7">Aminodeoxyfutalosine deaminase</fullName>
        <ecNumber evidence="7">3.5.4.40</ecNumber>
    </submittedName>
</protein>
<evidence type="ECO:0000256" key="1">
    <source>
        <dbReference type="ARBA" id="ARBA00001947"/>
    </source>
</evidence>
<organism evidence="7 8">
    <name type="scientific">Jiangella mangrovi</name>
    <dbReference type="NCBI Taxonomy" id="1524084"/>
    <lineage>
        <taxon>Bacteria</taxon>
        <taxon>Bacillati</taxon>
        <taxon>Actinomycetota</taxon>
        <taxon>Actinomycetes</taxon>
        <taxon>Jiangellales</taxon>
        <taxon>Jiangellaceae</taxon>
        <taxon>Jiangella</taxon>
    </lineage>
</organism>
<evidence type="ECO:0000259" key="6">
    <source>
        <dbReference type="Pfam" id="PF00962"/>
    </source>
</evidence>
<dbReference type="PANTHER" id="PTHR43114:SF6">
    <property type="entry name" value="ADENINE DEAMINASE"/>
    <property type="match status" value="1"/>
</dbReference>
<dbReference type="GO" id="GO:0019239">
    <property type="term" value="F:deaminase activity"/>
    <property type="evidence" value="ECO:0007669"/>
    <property type="project" value="InterPro"/>
</dbReference>
<comment type="similarity">
    <text evidence="2">Belongs to the metallo-dependent hydrolases superfamily. Adenosine and AMP deaminases family.</text>
</comment>
<dbReference type="AlphaFoldDB" id="A0A7W9LNX5"/>
<proteinExistence type="inferred from homology"/>
<keyword evidence="5" id="KW-0862">Zinc</keyword>
<dbReference type="SUPFAM" id="SSF51556">
    <property type="entry name" value="Metallo-dependent hydrolases"/>
    <property type="match status" value="1"/>
</dbReference>
<dbReference type="InterPro" id="IPR001365">
    <property type="entry name" value="A_deaminase_dom"/>
</dbReference>
<dbReference type="NCBIfam" id="TIGR01430">
    <property type="entry name" value="aden_deam"/>
    <property type="match status" value="1"/>
</dbReference>
<evidence type="ECO:0000313" key="7">
    <source>
        <dbReference type="EMBL" id="MBB5790765.1"/>
    </source>
</evidence>
<dbReference type="InterPro" id="IPR006330">
    <property type="entry name" value="Ado/ade_deaminase"/>
</dbReference>
<dbReference type="GO" id="GO:0046872">
    <property type="term" value="F:metal ion binding"/>
    <property type="evidence" value="ECO:0007669"/>
    <property type="project" value="UniProtKB-KW"/>
</dbReference>
<evidence type="ECO:0000256" key="5">
    <source>
        <dbReference type="ARBA" id="ARBA00022833"/>
    </source>
</evidence>